<protein>
    <submittedName>
        <fullName evidence="1">Uncharacterized protein</fullName>
    </submittedName>
</protein>
<reference evidence="1" key="1">
    <citation type="submission" date="2014-11" db="EMBL/GenBank/DDBJ databases">
        <authorList>
            <person name="Amaro Gonzalez C."/>
        </authorList>
    </citation>
    <scope>NUCLEOTIDE SEQUENCE</scope>
</reference>
<sequence length="39" mass="4692">MHFLCISTGNYFCLQHHHQVANVSTQNHMWQLTLQLWHS</sequence>
<dbReference type="AlphaFoldDB" id="A0A0E9U650"/>
<organism evidence="1">
    <name type="scientific">Anguilla anguilla</name>
    <name type="common">European freshwater eel</name>
    <name type="synonym">Muraena anguilla</name>
    <dbReference type="NCBI Taxonomy" id="7936"/>
    <lineage>
        <taxon>Eukaryota</taxon>
        <taxon>Metazoa</taxon>
        <taxon>Chordata</taxon>
        <taxon>Craniata</taxon>
        <taxon>Vertebrata</taxon>
        <taxon>Euteleostomi</taxon>
        <taxon>Actinopterygii</taxon>
        <taxon>Neopterygii</taxon>
        <taxon>Teleostei</taxon>
        <taxon>Anguilliformes</taxon>
        <taxon>Anguillidae</taxon>
        <taxon>Anguilla</taxon>
    </lineage>
</organism>
<proteinExistence type="predicted"/>
<accession>A0A0E9U650</accession>
<reference evidence="1" key="2">
    <citation type="journal article" date="2015" name="Fish Shellfish Immunol.">
        <title>Early steps in the European eel (Anguilla anguilla)-Vibrio vulnificus interaction in the gills: Role of the RtxA13 toxin.</title>
        <authorList>
            <person name="Callol A."/>
            <person name="Pajuelo D."/>
            <person name="Ebbesson L."/>
            <person name="Teles M."/>
            <person name="MacKenzie S."/>
            <person name="Amaro C."/>
        </authorList>
    </citation>
    <scope>NUCLEOTIDE SEQUENCE</scope>
</reference>
<dbReference type="EMBL" id="GBXM01047203">
    <property type="protein sequence ID" value="JAH61374.1"/>
    <property type="molecule type" value="Transcribed_RNA"/>
</dbReference>
<name>A0A0E9U650_ANGAN</name>
<evidence type="ECO:0000313" key="1">
    <source>
        <dbReference type="EMBL" id="JAH61374.1"/>
    </source>
</evidence>